<dbReference type="RefSeq" id="WP_170224579.1">
    <property type="nucleotide sequence ID" value="NZ_RCDD01000005.1"/>
</dbReference>
<proteinExistence type="predicted"/>
<organism evidence="1 2">
    <name type="scientific">Actinokineospora cianjurensis</name>
    <dbReference type="NCBI Taxonomy" id="585224"/>
    <lineage>
        <taxon>Bacteria</taxon>
        <taxon>Bacillati</taxon>
        <taxon>Actinomycetota</taxon>
        <taxon>Actinomycetes</taxon>
        <taxon>Pseudonocardiales</taxon>
        <taxon>Pseudonocardiaceae</taxon>
        <taxon>Actinokineospora</taxon>
    </lineage>
</organism>
<dbReference type="AlphaFoldDB" id="A0A421AYF7"/>
<dbReference type="EMBL" id="RCDD01000005">
    <property type="protein sequence ID" value="RLK54825.1"/>
    <property type="molecule type" value="Genomic_DNA"/>
</dbReference>
<gene>
    <name evidence="1" type="ORF">CLV68_5213</name>
</gene>
<accession>A0A421AYF7</accession>
<protein>
    <recommendedName>
        <fullName evidence="3">HK97 gp10 family phage protein</fullName>
    </recommendedName>
</protein>
<keyword evidence="2" id="KW-1185">Reference proteome</keyword>
<evidence type="ECO:0000313" key="1">
    <source>
        <dbReference type="EMBL" id="RLK54825.1"/>
    </source>
</evidence>
<reference evidence="1 2" key="1">
    <citation type="submission" date="2018-10" db="EMBL/GenBank/DDBJ databases">
        <title>Genomic Encyclopedia of Archaeal and Bacterial Type Strains, Phase II (KMG-II): from individual species to whole genera.</title>
        <authorList>
            <person name="Goeker M."/>
        </authorList>
    </citation>
    <scope>NUCLEOTIDE SEQUENCE [LARGE SCALE GENOMIC DNA]</scope>
    <source>
        <strain evidence="1 2">DSM 45657</strain>
    </source>
</reference>
<evidence type="ECO:0000313" key="2">
    <source>
        <dbReference type="Proteomes" id="UP000282454"/>
    </source>
</evidence>
<comment type="caution">
    <text evidence="1">The sequence shown here is derived from an EMBL/GenBank/DDBJ whole genome shotgun (WGS) entry which is preliminary data.</text>
</comment>
<sequence>MAEVHRRAADIVAHLPEVRAAVRDAADQVAQRARATLAAHRDTGTAAIETTRGRTDTTVSLVDDAALSIEYGHHAPDGTPIRGLRVLRDAADL</sequence>
<dbReference type="Pfam" id="PF17395">
    <property type="entry name" value="DUF5403"/>
    <property type="match status" value="1"/>
</dbReference>
<dbReference type="Proteomes" id="UP000282454">
    <property type="component" value="Unassembled WGS sequence"/>
</dbReference>
<evidence type="ECO:0008006" key="3">
    <source>
        <dbReference type="Google" id="ProtNLM"/>
    </source>
</evidence>
<dbReference type="InterPro" id="IPR039452">
    <property type="entry name" value="DUF5403"/>
</dbReference>
<name>A0A421AYF7_9PSEU</name>